<dbReference type="GO" id="GO:0003676">
    <property type="term" value="F:nucleic acid binding"/>
    <property type="evidence" value="ECO:0007669"/>
    <property type="project" value="InterPro"/>
</dbReference>
<dbReference type="Proteomes" id="UP000246464">
    <property type="component" value="Chromosome 5"/>
</dbReference>
<dbReference type="InterPro" id="IPR012677">
    <property type="entry name" value="Nucleotide-bd_a/b_plait_sf"/>
</dbReference>
<name>A0A2U9BCX1_SCOMX</name>
<dbReference type="Gene3D" id="3.30.70.330">
    <property type="match status" value="1"/>
</dbReference>
<gene>
    <name evidence="1" type="ORF">SMAX5B_013181</name>
</gene>
<sequence length="56" mass="6223">MRFLIQFIPSFVGSPCGQCGGEALVTFPSEEIARRAVAERSNHPFYGQQVHLLLCN</sequence>
<protein>
    <submittedName>
        <fullName evidence="1">Putative epithelial splicing regulatory protein 2</fullName>
    </submittedName>
</protein>
<dbReference type="SUPFAM" id="SSF54928">
    <property type="entry name" value="RNA-binding domain, RBD"/>
    <property type="match status" value="1"/>
</dbReference>
<organism evidence="1 2">
    <name type="scientific">Scophthalmus maximus</name>
    <name type="common">Turbot</name>
    <name type="synonym">Psetta maxima</name>
    <dbReference type="NCBI Taxonomy" id="52904"/>
    <lineage>
        <taxon>Eukaryota</taxon>
        <taxon>Metazoa</taxon>
        <taxon>Chordata</taxon>
        <taxon>Craniata</taxon>
        <taxon>Vertebrata</taxon>
        <taxon>Euteleostomi</taxon>
        <taxon>Actinopterygii</taxon>
        <taxon>Neopterygii</taxon>
        <taxon>Teleostei</taxon>
        <taxon>Neoteleostei</taxon>
        <taxon>Acanthomorphata</taxon>
        <taxon>Carangaria</taxon>
        <taxon>Pleuronectiformes</taxon>
        <taxon>Pleuronectoidei</taxon>
        <taxon>Scophthalmidae</taxon>
        <taxon>Scophthalmus</taxon>
    </lineage>
</organism>
<dbReference type="AlphaFoldDB" id="A0A2U9BCX1"/>
<reference evidence="1 2" key="1">
    <citation type="submission" date="2017-12" db="EMBL/GenBank/DDBJ databases">
        <title>Integrating genomic resources of turbot (Scophthalmus maximus) in depth evaluation of genetic and physical mapping variation across individuals.</title>
        <authorList>
            <person name="Martinez P."/>
        </authorList>
    </citation>
    <scope>NUCLEOTIDE SEQUENCE [LARGE SCALE GENOMIC DNA]</scope>
</reference>
<keyword evidence="2" id="KW-1185">Reference proteome</keyword>
<proteinExistence type="predicted"/>
<evidence type="ECO:0000313" key="2">
    <source>
        <dbReference type="Proteomes" id="UP000246464"/>
    </source>
</evidence>
<evidence type="ECO:0000313" key="1">
    <source>
        <dbReference type="EMBL" id="AWP01813.1"/>
    </source>
</evidence>
<accession>A0A2U9BCX1</accession>
<dbReference type="EMBL" id="CP026247">
    <property type="protein sequence ID" value="AWP01813.1"/>
    <property type="molecule type" value="Genomic_DNA"/>
</dbReference>
<dbReference type="InterPro" id="IPR035979">
    <property type="entry name" value="RBD_domain_sf"/>
</dbReference>